<dbReference type="InterPro" id="IPR000667">
    <property type="entry name" value="Peptidase_S13"/>
</dbReference>
<dbReference type="GO" id="GO:0006508">
    <property type="term" value="P:proteolysis"/>
    <property type="evidence" value="ECO:0007669"/>
    <property type="project" value="InterPro"/>
</dbReference>
<dbReference type="Gene3D" id="3.50.80.20">
    <property type="entry name" value="D-Ala-D-Ala carboxypeptidase C, peptidase S13"/>
    <property type="match status" value="1"/>
</dbReference>
<gene>
    <name evidence="3" type="ordered locus">Sta7437_1315</name>
</gene>
<dbReference type="PRINTS" id="PR00922">
    <property type="entry name" value="DADACBPTASE3"/>
</dbReference>
<organism evidence="3 4">
    <name type="scientific">Stanieria cyanosphaera (strain ATCC 29371 / PCC 7437)</name>
    <dbReference type="NCBI Taxonomy" id="111780"/>
    <lineage>
        <taxon>Bacteria</taxon>
        <taxon>Bacillati</taxon>
        <taxon>Cyanobacteriota</taxon>
        <taxon>Cyanophyceae</taxon>
        <taxon>Pleurocapsales</taxon>
        <taxon>Dermocarpellaceae</taxon>
        <taxon>Stanieria</taxon>
    </lineage>
</organism>
<dbReference type="Proteomes" id="UP000010473">
    <property type="component" value="Chromosome"/>
</dbReference>
<proteinExistence type="inferred from homology"/>
<dbReference type="InterPro" id="IPR012338">
    <property type="entry name" value="Beta-lactam/transpept-like"/>
</dbReference>
<dbReference type="eggNOG" id="COG2027">
    <property type="taxonomic scope" value="Bacteria"/>
</dbReference>
<keyword evidence="4" id="KW-1185">Reference proteome</keyword>
<dbReference type="PANTHER" id="PTHR30023:SF0">
    <property type="entry name" value="PENICILLIN-SENSITIVE CARBOXYPEPTIDASE A"/>
    <property type="match status" value="1"/>
</dbReference>
<dbReference type="RefSeq" id="WP_015192555.1">
    <property type="nucleotide sequence ID" value="NC_019748.1"/>
</dbReference>
<keyword evidence="3" id="KW-0645">Protease</keyword>
<protein>
    <submittedName>
        <fullName evidence="3">Peptidase S13 D-Ala-D-Ala carboxypeptidase C</fullName>
    </submittedName>
</protein>
<dbReference type="Pfam" id="PF02113">
    <property type="entry name" value="Peptidase_S13"/>
    <property type="match status" value="2"/>
</dbReference>
<dbReference type="KEGG" id="scs:Sta7437_1315"/>
<dbReference type="HOGENOM" id="CLU_047821_0_0_3"/>
<reference evidence="4" key="1">
    <citation type="journal article" date="2013" name="Proc. Natl. Acad. Sci. U.S.A.">
        <title>Improving the coverage of the cyanobacterial phylum using diversity-driven genome sequencing.</title>
        <authorList>
            <person name="Shih P.M."/>
            <person name="Wu D."/>
            <person name="Latifi A."/>
            <person name="Axen S.D."/>
            <person name="Fewer D.P."/>
            <person name="Talla E."/>
            <person name="Calteau A."/>
            <person name="Cai F."/>
            <person name="Tandeau de Marsac N."/>
            <person name="Rippka R."/>
            <person name="Herdman M."/>
            <person name="Sivonen K."/>
            <person name="Coursin T."/>
            <person name="Laurent T."/>
            <person name="Goodwin L."/>
            <person name="Nolan M."/>
            <person name="Davenport K.W."/>
            <person name="Han C.S."/>
            <person name="Rubin E.M."/>
            <person name="Eisen J.A."/>
            <person name="Woyke T."/>
            <person name="Gugger M."/>
            <person name="Kerfeld C.A."/>
        </authorList>
    </citation>
    <scope>NUCLEOTIDE SEQUENCE [LARGE SCALE GENOMIC DNA]</scope>
    <source>
        <strain evidence="4">ATCC 29371 / PCC 7437</strain>
    </source>
</reference>
<dbReference type="STRING" id="111780.Sta7437_1315"/>
<dbReference type="Gene3D" id="3.40.710.10">
    <property type="entry name" value="DD-peptidase/beta-lactamase superfamily"/>
    <property type="match status" value="1"/>
</dbReference>
<comment type="similarity">
    <text evidence="1">Belongs to the peptidase S13 family.</text>
</comment>
<sequence>MLDFIGSSLINLFLEIFGRSQIKLEPLQLIAWQNAAIFTLPPVQPDLVAEKIVQNYLQNLSQAGIDSNQQGIWLQSDWTELVNHQGTIAIPAASLTKIATTLAALLEWSPDYQFETSIYTNGKIVNGILTGDLIVTGSGDPFFVWEEAIALGNALQQLGITQVQGNLIVTDKFYMNYESDAQRAGELLKQAFNANLWSNEAKQQYSTLPPDTPKPQIAILGKVQISNSLPSSTQLLLTRSSLPLSEILKQMNIYSNNKMAQMLADLLGGANQVAYTVAQAIEVSQSEIQLINGSGLGEENRLSPRAVCRMLMKIDSLLSTHPLEVADLLPTAGRDRVGTMQNRSIPVGISVKTGTLNRVSALAGTIPTQTQGQIWFAIINSGNQTDYYRQQQDRLIKQLAQHWQLQKTTFNNSATSYLGDPKRNFQAEL</sequence>
<dbReference type="SUPFAM" id="SSF56601">
    <property type="entry name" value="beta-lactamase/transpeptidase-like"/>
    <property type="match status" value="1"/>
</dbReference>
<name>K9XT89_STAC7</name>
<dbReference type="OrthoDB" id="9802627at2"/>
<evidence type="ECO:0000256" key="1">
    <source>
        <dbReference type="ARBA" id="ARBA00006096"/>
    </source>
</evidence>
<evidence type="ECO:0000313" key="3">
    <source>
        <dbReference type="EMBL" id="AFZ34882.1"/>
    </source>
</evidence>
<dbReference type="PATRIC" id="fig|111780.3.peg.1372"/>
<evidence type="ECO:0000313" key="4">
    <source>
        <dbReference type="Proteomes" id="UP000010473"/>
    </source>
</evidence>
<dbReference type="GO" id="GO:0004185">
    <property type="term" value="F:serine-type carboxypeptidase activity"/>
    <property type="evidence" value="ECO:0007669"/>
    <property type="project" value="InterPro"/>
</dbReference>
<dbReference type="GO" id="GO:0000270">
    <property type="term" value="P:peptidoglycan metabolic process"/>
    <property type="evidence" value="ECO:0007669"/>
    <property type="project" value="TreeGrafter"/>
</dbReference>
<evidence type="ECO:0000256" key="2">
    <source>
        <dbReference type="ARBA" id="ARBA00022801"/>
    </source>
</evidence>
<keyword evidence="2" id="KW-0378">Hydrolase</keyword>
<dbReference type="PANTHER" id="PTHR30023">
    <property type="entry name" value="D-ALANYL-D-ALANINE CARBOXYPEPTIDASE"/>
    <property type="match status" value="1"/>
</dbReference>
<dbReference type="AlphaFoldDB" id="K9XT89"/>
<dbReference type="EMBL" id="CP003653">
    <property type="protein sequence ID" value="AFZ34882.1"/>
    <property type="molecule type" value="Genomic_DNA"/>
</dbReference>
<accession>K9XT89</accession>
<keyword evidence="3" id="KW-0121">Carboxypeptidase</keyword>